<feature type="transmembrane region" description="Helical" evidence="1">
    <location>
        <begin position="68"/>
        <end position="90"/>
    </location>
</feature>
<dbReference type="AlphaFoldDB" id="A0A2T0WDI2"/>
<feature type="transmembrane region" description="Helical" evidence="1">
    <location>
        <begin position="171"/>
        <end position="191"/>
    </location>
</feature>
<evidence type="ECO:0008006" key="4">
    <source>
        <dbReference type="Google" id="ProtNLM"/>
    </source>
</evidence>
<evidence type="ECO:0000313" key="3">
    <source>
        <dbReference type="Proteomes" id="UP000238392"/>
    </source>
</evidence>
<dbReference type="PANTHER" id="PTHR40400">
    <property type="entry name" value="SLR1512 PROTEIN"/>
    <property type="match status" value="1"/>
</dbReference>
<dbReference type="RefSeq" id="WP_106268233.1">
    <property type="nucleotide sequence ID" value="NZ_PVTQ01000021.1"/>
</dbReference>
<dbReference type="PANTHER" id="PTHR40400:SF1">
    <property type="entry name" value="SLR1512 PROTEIN"/>
    <property type="match status" value="1"/>
</dbReference>
<protein>
    <recommendedName>
        <fullName evidence="4">Sodium-dependent bicarbonate transport family permease</fullName>
    </recommendedName>
</protein>
<feature type="transmembrane region" description="Helical" evidence="1">
    <location>
        <begin position="197"/>
        <end position="219"/>
    </location>
</feature>
<dbReference type="Pfam" id="PF05982">
    <property type="entry name" value="Sbt_1"/>
    <property type="match status" value="1"/>
</dbReference>
<name>A0A2T0WDI2_9RHOB</name>
<keyword evidence="1" id="KW-0472">Membrane</keyword>
<accession>A0A2T0WDI2</accession>
<feature type="transmembrane region" description="Helical" evidence="1">
    <location>
        <begin position="12"/>
        <end position="29"/>
    </location>
</feature>
<comment type="caution">
    <text evidence="2">The sequence shown here is derived from an EMBL/GenBank/DDBJ whole genome shotgun (WGS) entry which is preliminary data.</text>
</comment>
<proteinExistence type="predicted"/>
<keyword evidence="1" id="KW-0812">Transmembrane</keyword>
<feature type="transmembrane region" description="Helical" evidence="1">
    <location>
        <begin position="132"/>
        <end position="151"/>
    </location>
</feature>
<keyword evidence="3" id="KW-1185">Reference proteome</keyword>
<sequence>MPLIFDSLVGNLMVPTIMFFALGLLAAVLRSDLSIPEGAAKFMSLYLLLAIGFKGGNSLAQHGLRADLFLAIGAGLALSFLIPFVAFMLLRAMTRLDAMNAAAVAGHYGSISIVTFVAASSLLELTGIAADGYMVAVAAAMEVPAILSALWIAARFGRSAGETACVPMRELFANGSIVLLTGAFVIGAVTQDKGMQMIAPFVVTPFTGILCLFLLDMGLSAGRSLLKNKHMLSAGLFAFGLVMPVVGAALAWGVGSVIGLQTGSLFLLMVLAASASYIAVPAAMKIALPKAEAGVYLTLSLGVTFPFNITLGLPLYLWLAGLG</sequence>
<dbReference type="OrthoDB" id="345121at2"/>
<reference evidence="2 3" key="1">
    <citation type="submission" date="2018-03" db="EMBL/GenBank/DDBJ databases">
        <title>Genomic Encyclopedia of Archaeal and Bacterial Type Strains, Phase II (KMG-II): from individual species to whole genera.</title>
        <authorList>
            <person name="Goeker M."/>
        </authorList>
    </citation>
    <scope>NUCLEOTIDE SEQUENCE [LARGE SCALE GENOMIC DNA]</scope>
    <source>
        <strain evidence="2 3">DSM 100212</strain>
    </source>
</reference>
<feature type="transmembrane region" description="Helical" evidence="1">
    <location>
        <begin position="102"/>
        <end position="120"/>
    </location>
</feature>
<feature type="transmembrane region" description="Helical" evidence="1">
    <location>
        <begin position="295"/>
        <end position="319"/>
    </location>
</feature>
<organism evidence="2 3">
    <name type="scientific">Donghicola tyrosinivorans</name>
    <dbReference type="NCBI Taxonomy" id="1652492"/>
    <lineage>
        <taxon>Bacteria</taxon>
        <taxon>Pseudomonadati</taxon>
        <taxon>Pseudomonadota</taxon>
        <taxon>Alphaproteobacteria</taxon>
        <taxon>Rhodobacterales</taxon>
        <taxon>Roseobacteraceae</taxon>
        <taxon>Donghicola</taxon>
    </lineage>
</organism>
<dbReference type="InterPro" id="IPR010293">
    <property type="entry name" value="Sbt_1"/>
</dbReference>
<evidence type="ECO:0000313" key="2">
    <source>
        <dbReference type="EMBL" id="PRY84706.1"/>
    </source>
</evidence>
<feature type="transmembrane region" description="Helical" evidence="1">
    <location>
        <begin position="264"/>
        <end position="283"/>
    </location>
</feature>
<keyword evidence="1" id="KW-1133">Transmembrane helix</keyword>
<dbReference type="EMBL" id="PVTQ01000021">
    <property type="protein sequence ID" value="PRY84706.1"/>
    <property type="molecule type" value="Genomic_DNA"/>
</dbReference>
<evidence type="ECO:0000256" key="1">
    <source>
        <dbReference type="SAM" id="Phobius"/>
    </source>
</evidence>
<gene>
    <name evidence="2" type="ORF">CLV74_12138</name>
</gene>
<dbReference type="Proteomes" id="UP000238392">
    <property type="component" value="Unassembled WGS sequence"/>
</dbReference>
<feature type="transmembrane region" description="Helical" evidence="1">
    <location>
        <begin position="231"/>
        <end position="252"/>
    </location>
</feature>